<evidence type="ECO:0000256" key="1">
    <source>
        <dbReference type="ARBA" id="ARBA00007801"/>
    </source>
</evidence>
<evidence type="ECO:0000256" key="4">
    <source>
        <dbReference type="ARBA" id="ARBA00023002"/>
    </source>
</evidence>
<dbReference type="SUPFAM" id="SSF51905">
    <property type="entry name" value="FAD/NAD(P)-binding domain"/>
    <property type="match status" value="1"/>
</dbReference>
<dbReference type="Pfam" id="PF07976">
    <property type="entry name" value="Phe_hydrox_dim"/>
    <property type="match status" value="1"/>
</dbReference>
<dbReference type="GO" id="GO:0071949">
    <property type="term" value="F:FAD binding"/>
    <property type="evidence" value="ECO:0007669"/>
    <property type="project" value="InterPro"/>
</dbReference>
<name>A0AAF0DNM8_9EURO</name>
<dbReference type="PANTHER" id="PTHR43004">
    <property type="entry name" value="TRK SYSTEM POTASSIUM UPTAKE PROTEIN"/>
    <property type="match status" value="1"/>
</dbReference>
<feature type="domain" description="FAD-binding" evidence="5">
    <location>
        <begin position="45"/>
        <end position="438"/>
    </location>
</feature>
<dbReference type="InterPro" id="IPR038220">
    <property type="entry name" value="PHOX_C_sf"/>
</dbReference>
<dbReference type="Gene3D" id="3.40.30.20">
    <property type="match status" value="1"/>
</dbReference>
<accession>A0AAF0DNM8</accession>
<keyword evidence="4 7" id="KW-0560">Oxidoreductase</keyword>
<dbReference type="EMBL" id="CP120631">
    <property type="protein sequence ID" value="WEW61907.1"/>
    <property type="molecule type" value="Genomic_DNA"/>
</dbReference>
<dbReference type="Proteomes" id="UP001219355">
    <property type="component" value="Chromosome 5"/>
</dbReference>
<evidence type="ECO:0000256" key="2">
    <source>
        <dbReference type="ARBA" id="ARBA00022630"/>
    </source>
</evidence>
<gene>
    <name evidence="7" type="ORF">PRK78_007407</name>
</gene>
<dbReference type="PRINTS" id="PR00420">
    <property type="entry name" value="RNGMNOXGNASE"/>
</dbReference>
<dbReference type="SUPFAM" id="SSF54373">
    <property type="entry name" value="FAD-linked reductases, C-terminal domain"/>
    <property type="match status" value="1"/>
</dbReference>
<evidence type="ECO:0000313" key="7">
    <source>
        <dbReference type="EMBL" id="WEW61907.1"/>
    </source>
</evidence>
<evidence type="ECO:0000259" key="5">
    <source>
        <dbReference type="Pfam" id="PF01494"/>
    </source>
</evidence>
<dbReference type="Pfam" id="PF01494">
    <property type="entry name" value="FAD_binding_3"/>
    <property type="match status" value="1"/>
</dbReference>
<keyword evidence="2" id="KW-0285">Flavoprotein</keyword>
<dbReference type="InterPro" id="IPR012941">
    <property type="entry name" value="Phe_hydrox_C_dim_dom"/>
</dbReference>
<dbReference type="InterPro" id="IPR002938">
    <property type="entry name" value="FAD-bd"/>
</dbReference>
<proteinExistence type="inferred from homology"/>
<dbReference type="InterPro" id="IPR050641">
    <property type="entry name" value="RIFMO-like"/>
</dbReference>
<organism evidence="7 8">
    <name type="scientific">Emydomyces testavorans</name>
    <dbReference type="NCBI Taxonomy" id="2070801"/>
    <lineage>
        <taxon>Eukaryota</taxon>
        <taxon>Fungi</taxon>
        <taxon>Dikarya</taxon>
        <taxon>Ascomycota</taxon>
        <taxon>Pezizomycotina</taxon>
        <taxon>Eurotiomycetes</taxon>
        <taxon>Eurotiomycetidae</taxon>
        <taxon>Onygenales</taxon>
        <taxon>Nannizziopsiaceae</taxon>
        <taxon>Emydomyces</taxon>
    </lineage>
</organism>
<dbReference type="Gene3D" id="3.30.9.10">
    <property type="entry name" value="D-Amino Acid Oxidase, subunit A, domain 2"/>
    <property type="match status" value="1"/>
</dbReference>
<keyword evidence="8" id="KW-1185">Reference proteome</keyword>
<reference evidence="7" key="1">
    <citation type="submission" date="2023-03" db="EMBL/GenBank/DDBJ databases">
        <title>Emydomyces testavorans Genome Sequence.</title>
        <authorList>
            <person name="Hoyer L."/>
        </authorList>
    </citation>
    <scope>NUCLEOTIDE SEQUENCE</scope>
    <source>
        <strain evidence="7">16-2883</strain>
    </source>
</reference>
<feature type="domain" description="Phenol hydroxylase-like C-terminal dimerisation" evidence="6">
    <location>
        <begin position="568"/>
        <end position="652"/>
    </location>
</feature>
<comment type="similarity">
    <text evidence="1">Belongs to the PheA/TfdB FAD monooxygenase family.</text>
</comment>
<sequence length="654" mass="72520">MPTFEEYAASSRELRVLPSFASPLPRLTPNFIPPAPRDGDNTARYEVVIAGGGPAGLMLALLLARFGLSDNSLLCLDAKPDILKSGQADGVQPRTLEVLHSLGIANELLADGCRLWEVAFWNPTTDEKAIENGKLIERTAIVPDIVVPTSFPFEVTIHQGRVERILQDDLLRYSKHGVQRSSKVVDVKIDEEGDSEFPIIVDVDTEGAKHTIRTKYLVGADGARSTVRRCLGLQLVGESTDHIWGVVDLVVRTDFPDVRRRSLIHSPSGSLMIIPRERIATGQHLTRLYVQLPGLVQTSSRQNDTSEVGRSQRAQVKFEDIMKYAQAALKPYYIEPVHDRAVDWWAAYQIGQRMTETFIANDSKGVQRVFIAGDACHTHSPKAGQGMNVSMMDSYNLAWKLAYSVSGLTVASTDSRPDPLLDTYNEERRNIAKQLINFDKQFASMFSGKISAPENGDSGSRNGGLSHQQFQEAFRTGNGFTSGCGYEYPESLIVEKDYPKSPVQGSDYLSGILRAGRRLLSLRVKRHADGAPRDLQDILTSNDLLASNGRSCVALTNICSNVMALFPPVIELVVIHPQLSRDFDWIDLPPCLKEHAEMSFYNGVEIEEVYKTYGVPADQGVVAVVRPDGYIGVLAALDDVERVDRYLRRFLRTM</sequence>
<dbReference type="EC" id="1.14.13.7" evidence="7"/>
<dbReference type="Gene3D" id="3.50.50.60">
    <property type="entry name" value="FAD/NAD(P)-binding domain"/>
    <property type="match status" value="1"/>
</dbReference>
<dbReference type="PANTHER" id="PTHR43004:SF15">
    <property type="entry name" value="MONOOXYGENASE, PUTATIVE (AFU_ORTHOLOGUE AFUA_6G03030)-RELATED"/>
    <property type="match status" value="1"/>
</dbReference>
<keyword evidence="3" id="KW-0274">FAD</keyword>
<dbReference type="InterPro" id="IPR036188">
    <property type="entry name" value="FAD/NAD-bd_sf"/>
</dbReference>
<evidence type="ECO:0000256" key="3">
    <source>
        <dbReference type="ARBA" id="ARBA00022827"/>
    </source>
</evidence>
<dbReference type="SUPFAM" id="SSF52833">
    <property type="entry name" value="Thioredoxin-like"/>
    <property type="match status" value="1"/>
</dbReference>
<evidence type="ECO:0000313" key="8">
    <source>
        <dbReference type="Proteomes" id="UP001219355"/>
    </source>
</evidence>
<protein>
    <submittedName>
        <fullName evidence="7">FAD-dependent oxidoreductase</fullName>
        <ecNumber evidence="7">1.14.13.7</ecNumber>
    </submittedName>
</protein>
<dbReference type="InterPro" id="IPR036249">
    <property type="entry name" value="Thioredoxin-like_sf"/>
</dbReference>
<evidence type="ECO:0000259" key="6">
    <source>
        <dbReference type="Pfam" id="PF07976"/>
    </source>
</evidence>
<dbReference type="AlphaFoldDB" id="A0AAF0DNM8"/>
<dbReference type="GO" id="GO:0018662">
    <property type="term" value="F:phenol 2-monooxygenase activity"/>
    <property type="evidence" value="ECO:0007669"/>
    <property type="project" value="UniProtKB-EC"/>
</dbReference>